<evidence type="ECO:0000313" key="2">
    <source>
        <dbReference type="Proteomes" id="UP000218796"/>
    </source>
</evidence>
<dbReference type="PANTHER" id="PTHR36452">
    <property type="entry name" value="CHROMOSOME 12, WHOLE GENOME SHOTGUN SEQUENCE"/>
    <property type="match status" value="1"/>
</dbReference>
<dbReference type="InterPro" id="IPR015996">
    <property type="entry name" value="UCP028451"/>
</dbReference>
<organism evidence="1 2">
    <name type="scientific">Hafnia paralvei</name>
    <dbReference type="NCBI Taxonomy" id="546367"/>
    <lineage>
        <taxon>Bacteria</taxon>
        <taxon>Pseudomonadati</taxon>
        <taxon>Pseudomonadota</taxon>
        <taxon>Gammaproteobacteria</taxon>
        <taxon>Enterobacterales</taxon>
        <taxon>Hafniaceae</taxon>
        <taxon>Hafnia</taxon>
    </lineage>
</organism>
<proteinExistence type="predicted"/>
<dbReference type="InterPro" id="IPR012808">
    <property type="entry name" value="CHP02453"/>
</dbReference>
<dbReference type="GeneID" id="69638308"/>
<keyword evidence="2" id="KW-1185">Reference proteome</keyword>
<comment type="caution">
    <text evidence="1">The sequence shown here is derived from an EMBL/GenBank/DDBJ whole genome shotgun (WGS) entry which is preliminary data.</text>
</comment>
<dbReference type="Pfam" id="PF09365">
    <property type="entry name" value="DUF2461"/>
    <property type="match status" value="1"/>
</dbReference>
<sequence>MKETKFSGFTQQGLNFLQQVRVENSKEWFEEHRSVYNQHVLTPFRALVDELATPMLKIDPQFETRPAIGKTLSRIHRDTRFSHDKSRYRSQMWLTFKRHSKEWTDAPVFFFEISPDTLRYGLGYYSASKGTMDRFRHLALRQPEEFAAATACCKKPFELVGDMYKRPLVKEQDPAIANWYNRKTFAVMVTDHQVEQLFSSTLPEMLAKRFTQLAPLYQFLMKVEMLKQVPLEDL</sequence>
<dbReference type="OrthoDB" id="9794241at2"/>
<dbReference type="EMBL" id="NQMS01000001">
    <property type="protein sequence ID" value="PAV98623.1"/>
    <property type="molecule type" value="Genomic_DNA"/>
</dbReference>
<dbReference type="PANTHER" id="PTHR36452:SF1">
    <property type="entry name" value="DUF2461 DOMAIN-CONTAINING PROTEIN"/>
    <property type="match status" value="1"/>
</dbReference>
<gene>
    <name evidence="1" type="ORF">CJD50_03945</name>
</gene>
<reference evidence="1 2" key="1">
    <citation type="submission" date="2017-08" db="EMBL/GenBank/DDBJ databases">
        <title>Draft Genome Sequence of Hafnia alvei CITHA-6 Isolated from Raw Bovine Milk.</title>
        <authorList>
            <person name="Culligan E.P."/>
            <person name="Mcsweeney A."/>
            <person name="O'Doherty C."/>
            <person name="Gleeson E."/>
            <person name="O'Riordan D."/>
            <person name="Sleator R.D."/>
        </authorList>
    </citation>
    <scope>NUCLEOTIDE SEQUENCE [LARGE SCALE GENOMIC DNA]</scope>
    <source>
        <strain evidence="1 2">CITHA-6</strain>
    </source>
</reference>
<evidence type="ECO:0000313" key="1">
    <source>
        <dbReference type="EMBL" id="PAV98623.1"/>
    </source>
</evidence>
<dbReference type="KEGG" id="hpar:AL518_16820"/>
<dbReference type="NCBIfam" id="TIGR02453">
    <property type="entry name" value="TIGR02453 family protein"/>
    <property type="match status" value="1"/>
</dbReference>
<dbReference type="AlphaFoldDB" id="A0A2A2MJ11"/>
<dbReference type="PIRSF" id="PIRSF028451">
    <property type="entry name" value="UCP028451"/>
    <property type="match status" value="1"/>
</dbReference>
<dbReference type="RefSeq" id="WP_008813157.1">
    <property type="nucleotide sequence ID" value="NZ_CAUEKQ010000049.1"/>
</dbReference>
<name>A0A2A2MJ11_9GAMM</name>
<accession>A0A2A2MJ11</accession>
<protein>
    <submittedName>
        <fullName evidence="1">TIGR02453 family protein</fullName>
    </submittedName>
</protein>
<dbReference type="Proteomes" id="UP000218796">
    <property type="component" value="Unassembled WGS sequence"/>
</dbReference>